<protein>
    <submittedName>
        <fullName evidence="1">Uncharacterized protein</fullName>
    </submittedName>
</protein>
<dbReference type="Proteomes" id="UP000886501">
    <property type="component" value="Unassembled WGS sequence"/>
</dbReference>
<evidence type="ECO:0000313" key="1">
    <source>
        <dbReference type="EMBL" id="KAF9648227.1"/>
    </source>
</evidence>
<feature type="non-terminal residue" evidence="1">
    <location>
        <position position="1"/>
    </location>
</feature>
<gene>
    <name evidence="1" type="ORF">BDM02DRAFT_3144633</name>
</gene>
<organism evidence="1 2">
    <name type="scientific">Thelephora ganbajun</name>
    <name type="common">Ganba fungus</name>
    <dbReference type="NCBI Taxonomy" id="370292"/>
    <lineage>
        <taxon>Eukaryota</taxon>
        <taxon>Fungi</taxon>
        <taxon>Dikarya</taxon>
        <taxon>Basidiomycota</taxon>
        <taxon>Agaricomycotina</taxon>
        <taxon>Agaricomycetes</taxon>
        <taxon>Thelephorales</taxon>
        <taxon>Thelephoraceae</taxon>
        <taxon>Thelephora</taxon>
    </lineage>
</organism>
<keyword evidence="2" id="KW-1185">Reference proteome</keyword>
<name>A0ACB6ZF49_THEGA</name>
<proteinExistence type="predicted"/>
<reference evidence="1" key="2">
    <citation type="journal article" date="2020" name="Nat. Commun.">
        <title>Large-scale genome sequencing of mycorrhizal fungi provides insights into the early evolution of symbiotic traits.</title>
        <authorList>
            <person name="Miyauchi S."/>
            <person name="Kiss E."/>
            <person name="Kuo A."/>
            <person name="Drula E."/>
            <person name="Kohler A."/>
            <person name="Sanchez-Garcia M."/>
            <person name="Morin E."/>
            <person name="Andreopoulos B."/>
            <person name="Barry K.W."/>
            <person name="Bonito G."/>
            <person name="Buee M."/>
            <person name="Carver A."/>
            <person name="Chen C."/>
            <person name="Cichocki N."/>
            <person name="Clum A."/>
            <person name="Culley D."/>
            <person name="Crous P.W."/>
            <person name="Fauchery L."/>
            <person name="Girlanda M."/>
            <person name="Hayes R.D."/>
            <person name="Keri Z."/>
            <person name="LaButti K."/>
            <person name="Lipzen A."/>
            <person name="Lombard V."/>
            <person name="Magnuson J."/>
            <person name="Maillard F."/>
            <person name="Murat C."/>
            <person name="Nolan M."/>
            <person name="Ohm R.A."/>
            <person name="Pangilinan J."/>
            <person name="Pereira M.F."/>
            <person name="Perotto S."/>
            <person name="Peter M."/>
            <person name="Pfister S."/>
            <person name="Riley R."/>
            <person name="Sitrit Y."/>
            <person name="Stielow J.B."/>
            <person name="Szollosi G."/>
            <person name="Zifcakova L."/>
            <person name="Stursova M."/>
            <person name="Spatafora J.W."/>
            <person name="Tedersoo L."/>
            <person name="Vaario L.M."/>
            <person name="Yamada A."/>
            <person name="Yan M."/>
            <person name="Wang P."/>
            <person name="Xu J."/>
            <person name="Bruns T."/>
            <person name="Baldrian P."/>
            <person name="Vilgalys R."/>
            <person name="Dunand C."/>
            <person name="Henrissat B."/>
            <person name="Grigoriev I.V."/>
            <person name="Hibbett D."/>
            <person name="Nagy L.G."/>
            <person name="Martin F.M."/>
        </authorList>
    </citation>
    <scope>NUCLEOTIDE SEQUENCE</scope>
    <source>
        <strain evidence="1">P2</strain>
    </source>
</reference>
<reference evidence="1" key="1">
    <citation type="submission" date="2019-10" db="EMBL/GenBank/DDBJ databases">
        <authorList>
            <consortium name="DOE Joint Genome Institute"/>
            <person name="Kuo A."/>
            <person name="Miyauchi S."/>
            <person name="Kiss E."/>
            <person name="Drula E."/>
            <person name="Kohler A."/>
            <person name="Sanchez-Garcia M."/>
            <person name="Andreopoulos B."/>
            <person name="Barry K.W."/>
            <person name="Bonito G."/>
            <person name="Buee M."/>
            <person name="Carver A."/>
            <person name="Chen C."/>
            <person name="Cichocki N."/>
            <person name="Clum A."/>
            <person name="Culley D."/>
            <person name="Crous P.W."/>
            <person name="Fauchery L."/>
            <person name="Girlanda M."/>
            <person name="Hayes R."/>
            <person name="Keri Z."/>
            <person name="Labutti K."/>
            <person name="Lipzen A."/>
            <person name="Lombard V."/>
            <person name="Magnuson J."/>
            <person name="Maillard F."/>
            <person name="Morin E."/>
            <person name="Murat C."/>
            <person name="Nolan M."/>
            <person name="Ohm R."/>
            <person name="Pangilinan J."/>
            <person name="Pereira M."/>
            <person name="Perotto S."/>
            <person name="Peter M."/>
            <person name="Riley R."/>
            <person name="Sitrit Y."/>
            <person name="Stielow B."/>
            <person name="Szollosi G."/>
            <person name="Zifcakova L."/>
            <person name="Stursova M."/>
            <person name="Spatafora J.W."/>
            <person name="Tedersoo L."/>
            <person name="Vaario L.-M."/>
            <person name="Yamada A."/>
            <person name="Yan M."/>
            <person name="Wang P."/>
            <person name="Xu J."/>
            <person name="Bruns T."/>
            <person name="Baldrian P."/>
            <person name="Vilgalys R."/>
            <person name="Henrissat B."/>
            <person name="Grigoriev I.V."/>
            <person name="Hibbett D."/>
            <person name="Nagy L.G."/>
            <person name="Martin F.M."/>
        </authorList>
    </citation>
    <scope>NUCLEOTIDE SEQUENCE</scope>
    <source>
        <strain evidence="1">P2</strain>
    </source>
</reference>
<comment type="caution">
    <text evidence="1">The sequence shown here is derived from an EMBL/GenBank/DDBJ whole genome shotgun (WGS) entry which is preliminary data.</text>
</comment>
<evidence type="ECO:0000313" key="2">
    <source>
        <dbReference type="Proteomes" id="UP000886501"/>
    </source>
</evidence>
<dbReference type="EMBL" id="MU118017">
    <property type="protein sequence ID" value="KAF9648227.1"/>
    <property type="molecule type" value="Genomic_DNA"/>
</dbReference>
<accession>A0ACB6ZF49</accession>
<sequence>MAAPATLTSCDITGKYIMNEKLSDPNVIEDILRVQGVSWALRKAITLATVTLSIKHHTDDLGVEHIEVVNTLTGGIPGNTELSVMDWTDRAHEDYVFGKVLGRSKRVDSLETIEDSFLKESWDVSRGGKEDGVFLLYDESAEEGRPWNAEQVWGFTVVNGERRHARRIRITGKDGKTHYFRLIYNYLGPL</sequence>